<dbReference type="Gene3D" id="3.30.1340.30">
    <property type="match status" value="1"/>
</dbReference>
<gene>
    <name evidence="2" type="ORF">E4184_21580</name>
</gene>
<dbReference type="InterPro" id="IPR007055">
    <property type="entry name" value="BON_dom"/>
</dbReference>
<protein>
    <submittedName>
        <fullName evidence="2">BON domain-containing protein</fullName>
    </submittedName>
</protein>
<name>A0A6M4YGD3_AERME</name>
<organism evidence="2 3">
    <name type="scientific">Aeromonas media</name>
    <dbReference type="NCBI Taxonomy" id="651"/>
    <lineage>
        <taxon>Bacteria</taxon>
        <taxon>Pseudomonadati</taxon>
        <taxon>Pseudomonadota</taxon>
        <taxon>Gammaproteobacteria</taxon>
        <taxon>Aeromonadales</taxon>
        <taxon>Aeromonadaceae</taxon>
        <taxon>Aeromonas</taxon>
    </lineage>
</organism>
<dbReference type="EMBL" id="CP038441">
    <property type="protein sequence ID" value="QJT23755.1"/>
    <property type="molecule type" value="Genomic_DNA"/>
</dbReference>
<evidence type="ECO:0000313" key="2">
    <source>
        <dbReference type="EMBL" id="QJT23755.1"/>
    </source>
</evidence>
<evidence type="ECO:0000313" key="3">
    <source>
        <dbReference type="Proteomes" id="UP000501427"/>
    </source>
</evidence>
<dbReference type="Proteomes" id="UP000501427">
    <property type="component" value="Chromosome"/>
</dbReference>
<sequence>MPHSNLTLVAISLLCTLGLSGCDKPGSAEQAGKSIDDAASETGKKVDATLDKYEDKVSQQGAESAQAWADTEVTTKVKTKLFGEPGLRSLQISVDTVGGVVTLTGTADSQANSDKASAIAMAVDGVENVVNQLTLTATQ</sequence>
<dbReference type="AlphaFoldDB" id="A0A6M4YGD3"/>
<accession>A0A6M4YGD3</accession>
<dbReference type="Pfam" id="PF04972">
    <property type="entry name" value="BON"/>
    <property type="match status" value="1"/>
</dbReference>
<dbReference type="InterPro" id="IPR014004">
    <property type="entry name" value="Transpt-assoc_nodulatn_dom_bac"/>
</dbReference>
<dbReference type="PANTHER" id="PTHR34606:SF15">
    <property type="entry name" value="BON DOMAIN-CONTAINING PROTEIN"/>
    <property type="match status" value="1"/>
</dbReference>
<dbReference type="InterPro" id="IPR051686">
    <property type="entry name" value="Lipoprotein_DolP"/>
</dbReference>
<dbReference type="SMART" id="SM00749">
    <property type="entry name" value="BON"/>
    <property type="match status" value="1"/>
</dbReference>
<dbReference type="PANTHER" id="PTHR34606">
    <property type="entry name" value="BON DOMAIN-CONTAINING PROTEIN"/>
    <property type="match status" value="1"/>
</dbReference>
<dbReference type="RefSeq" id="WP_106885291.1">
    <property type="nucleotide sequence ID" value="NZ_CAWNWS010000036.1"/>
</dbReference>
<evidence type="ECO:0000259" key="1">
    <source>
        <dbReference type="PROSITE" id="PS50914"/>
    </source>
</evidence>
<dbReference type="PROSITE" id="PS50914">
    <property type="entry name" value="BON"/>
    <property type="match status" value="1"/>
</dbReference>
<dbReference type="GeneID" id="99771577"/>
<feature type="domain" description="BON" evidence="1">
    <location>
        <begin position="69"/>
        <end position="137"/>
    </location>
</feature>
<proteinExistence type="predicted"/>
<reference evidence="2 3" key="1">
    <citation type="submission" date="2019-03" db="EMBL/GenBank/DDBJ databases">
        <title>Novel transposon Tn6433 accelerates the dissemination of tet(E) in Aeromonas from aerobic biofilm under oxytetracycline stress.</title>
        <authorList>
            <person name="Shi Y."/>
            <person name="Tian Z."/>
            <person name="Zhang Y."/>
            <person name="Zhang H."/>
            <person name="Yang M."/>
        </authorList>
    </citation>
    <scope>NUCLEOTIDE SEQUENCE [LARGE SCALE GENOMIC DNA]</scope>
    <source>
        <strain evidence="2 3">T0.1-19</strain>
    </source>
</reference>